<feature type="transmembrane region" description="Helical" evidence="1">
    <location>
        <begin position="6"/>
        <end position="25"/>
    </location>
</feature>
<protein>
    <submittedName>
        <fullName evidence="2">IcmD (DotP)</fullName>
    </submittedName>
</protein>
<evidence type="ECO:0000256" key="1">
    <source>
        <dbReference type="SAM" id="Phobius"/>
    </source>
</evidence>
<evidence type="ECO:0000313" key="3">
    <source>
        <dbReference type="Proteomes" id="UP000054621"/>
    </source>
</evidence>
<keyword evidence="1" id="KW-0812">Transmembrane</keyword>
<accession>A0A0W0YHD7</accession>
<feature type="transmembrane region" description="Helical" evidence="1">
    <location>
        <begin position="37"/>
        <end position="58"/>
    </location>
</feature>
<dbReference type="eggNOG" id="ENOG50346XN">
    <property type="taxonomic scope" value="Bacteria"/>
</dbReference>
<keyword evidence="1" id="KW-0472">Membrane</keyword>
<keyword evidence="1" id="KW-1133">Transmembrane helix</keyword>
<dbReference type="Proteomes" id="UP000054621">
    <property type="component" value="Unassembled WGS sequence"/>
</dbReference>
<dbReference type="PATRIC" id="fig|28087.4.peg.2352"/>
<dbReference type="AlphaFoldDB" id="A0A0W0YHD7"/>
<feature type="transmembrane region" description="Helical" evidence="1">
    <location>
        <begin position="78"/>
        <end position="99"/>
    </location>
</feature>
<sequence length="166" mass="17864">MSIFKLGVVAKIMILINFLNWRVPVNNNKVVGKPNNWLRLCSIACLGLLICVSKNAVAENILTLGQMASQITNSFEQLAKLITAGSYIAGLGFSISAIMKFKQHKDNPTQIPIGTPIALVFISAVLLFLPSFLGVVSSTMFGESGGEVAGPKGTVFASVEQRFDFQ</sequence>
<proteinExistence type="predicted"/>
<dbReference type="EMBL" id="LNYV01000034">
    <property type="protein sequence ID" value="KTD56052.1"/>
    <property type="molecule type" value="Genomic_DNA"/>
</dbReference>
<gene>
    <name evidence="2" type="primary">icmD_3</name>
    <name evidence="2" type="ORF">Lsai_2182</name>
</gene>
<feature type="transmembrane region" description="Helical" evidence="1">
    <location>
        <begin position="111"/>
        <end position="133"/>
    </location>
</feature>
<reference evidence="2 3" key="1">
    <citation type="submission" date="2015-11" db="EMBL/GenBank/DDBJ databases">
        <title>Genomic analysis of 38 Legionella species identifies large and diverse effector repertoires.</title>
        <authorList>
            <person name="Burstein D."/>
            <person name="Amaro F."/>
            <person name="Zusman T."/>
            <person name="Lifshitz Z."/>
            <person name="Cohen O."/>
            <person name="Gilbert J.A."/>
            <person name="Pupko T."/>
            <person name="Shuman H.A."/>
            <person name="Segal G."/>
        </authorList>
    </citation>
    <scope>NUCLEOTIDE SEQUENCE [LARGE SCALE GENOMIC DNA]</scope>
    <source>
        <strain evidence="2 3">Mt.St.Helens-4</strain>
    </source>
</reference>
<comment type="caution">
    <text evidence="2">The sequence shown here is derived from an EMBL/GenBank/DDBJ whole genome shotgun (WGS) entry which is preliminary data.</text>
</comment>
<organism evidence="2 3">
    <name type="scientific">Legionella sainthelensi</name>
    <dbReference type="NCBI Taxonomy" id="28087"/>
    <lineage>
        <taxon>Bacteria</taxon>
        <taxon>Pseudomonadati</taxon>
        <taxon>Pseudomonadota</taxon>
        <taxon>Gammaproteobacteria</taxon>
        <taxon>Legionellales</taxon>
        <taxon>Legionellaceae</taxon>
        <taxon>Legionella</taxon>
    </lineage>
</organism>
<name>A0A0W0YHD7_9GAMM</name>
<evidence type="ECO:0000313" key="2">
    <source>
        <dbReference type="EMBL" id="KTD56052.1"/>
    </source>
</evidence>